<evidence type="ECO:0000313" key="6">
    <source>
        <dbReference type="EMBL" id="TQV75740.1"/>
    </source>
</evidence>
<gene>
    <name evidence="6" type="ORF">FKG95_22760</name>
</gene>
<protein>
    <submittedName>
        <fullName evidence="6">ABC transporter substrate-binding protein</fullName>
    </submittedName>
</protein>
<dbReference type="RefSeq" id="WP_142898728.1">
    <property type="nucleotide sequence ID" value="NZ_ML660060.1"/>
</dbReference>
<evidence type="ECO:0000256" key="2">
    <source>
        <dbReference type="ARBA" id="ARBA00022729"/>
    </source>
</evidence>
<dbReference type="InterPro" id="IPR028081">
    <property type="entry name" value="Leu-bd"/>
</dbReference>
<evidence type="ECO:0000313" key="7">
    <source>
        <dbReference type="Proteomes" id="UP000315252"/>
    </source>
</evidence>
<keyword evidence="3" id="KW-0029">Amino-acid transport</keyword>
<accession>A0A545TEV2</accession>
<keyword evidence="7" id="KW-1185">Reference proteome</keyword>
<reference evidence="6 7" key="1">
    <citation type="submission" date="2019-06" db="EMBL/GenBank/DDBJ databases">
        <title>Whole genome sequence for Rhodospirillaceae sp. R148.</title>
        <authorList>
            <person name="Wang G."/>
        </authorList>
    </citation>
    <scope>NUCLEOTIDE SEQUENCE [LARGE SCALE GENOMIC DNA]</scope>
    <source>
        <strain evidence="6 7">R148</strain>
    </source>
</reference>
<dbReference type="PANTHER" id="PTHR30483">
    <property type="entry name" value="LEUCINE-SPECIFIC-BINDING PROTEIN"/>
    <property type="match status" value="1"/>
</dbReference>
<keyword evidence="3" id="KW-0813">Transport</keyword>
<dbReference type="CDD" id="cd06359">
    <property type="entry name" value="PBP1_Nba-like"/>
    <property type="match status" value="1"/>
</dbReference>
<name>A0A545TEV2_9PROT</name>
<comment type="similarity">
    <text evidence="1">Belongs to the leucine-binding protein family.</text>
</comment>
<dbReference type="InterPro" id="IPR028082">
    <property type="entry name" value="Peripla_BP_I"/>
</dbReference>
<feature type="domain" description="Leucine-binding protein" evidence="5">
    <location>
        <begin position="25"/>
        <end position="359"/>
    </location>
</feature>
<evidence type="ECO:0000256" key="4">
    <source>
        <dbReference type="SAM" id="SignalP"/>
    </source>
</evidence>
<comment type="caution">
    <text evidence="6">The sequence shown here is derived from an EMBL/GenBank/DDBJ whole genome shotgun (WGS) entry which is preliminary data.</text>
</comment>
<dbReference type="PANTHER" id="PTHR30483:SF6">
    <property type="entry name" value="PERIPLASMIC BINDING PROTEIN OF ABC TRANSPORTER FOR NATURAL AMINO ACIDS"/>
    <property type="match status" value="1"/>
</dbReference>
<feature type="signal peptide" evidence="4">
    <location>
        <begin position="1"/>
        <end position="20"/>
    </location>
</feature>
<evidence type="ECO:0000256" key="1">
    <source>
        <dbReference type="ARBA" id="ARBA00010062"/>
    </source>
</evidence>
<dbReference type="GO" id="GO:0006865">
    <property type="term" value="P:amino acid transport"/>
    <property type="evidence" value="ECO:0007669"/>
    <property type="project" value="UniProtKB-KW"/>
</dbReference>
<dbReference type="Proteomes" id="UP000315252">
    <property type="component" value="Unassembled WGS sequence"/>
</dbReference>
<dbReference type="Gene3D" id="3.40.50.2300">
    <property type="match status" value="2"/>
</dbReference>
<feature type="chain" id="PRO_5022180487" evidence="4">
    <location>
        <begin position="21"/>
        <end position="384"/>
    </location>
</feature>
<evidence type="ECO:0000256" key="3">
    <source>
        <dbReference type="ARBA" id="ARBA00022970"/>
    </source>
</evidence>
<organism evidence="6 7">
    <name type="scientific">Denitrobaculum tricleocarpae</name>
    <dbReference type="NCBI Taxonomy" id="2591009"/>
    <lineage>
        <taxon>Bacteria</taxon>
        <taxon>Pseudomonadati</taxon>
        <taxon>Pseudomonadota</taxon>
        <taxon>Alphaproteobacteria</taxon>
        <taxon>Rhodospirillales</taxon>
        <taxon>Rhodospirillaceae</taxon>
        <taxon>Denitrobaculum</taxon>
    </lineage>
</organism>
<dbReference type="EMBL" id="VHSH01000009">
    <property type="protein sequence ID" value="TQV75740.1"/>
    <property type="molecule type" value="Genomic_DNA"/>
</dbReference>
<dbReference type="AlphaFoldDB" id="A0A545TEV2"/>
<sequence length="384" mass="40845">MKSKLLALALAAGVSMPAMAQAENVKIGMITTLSGGGSSLGIDIRDGFALAVKQGGGKLGGQDVEVMIEDDARKPDKAKQIADKFLKRDKVDILTGLVWSNLALAVVPSAVKGGTFYVSPNAGPSQLAGKLCHENYFNVAWQNDNLHEAMGAYVSSQNLKNAYILAPNYPAGKDALTGFKRFYKGELAGETFTKLGQKDYAAELAAIREAKPDSVFFFLPGGMGIAFMKQYAQSGIEAPVFGPAFSFDQGILKAVGDAALGVKNSSQWNKDIDNAANKAFVAEFQAEYGRLPSLYASQGYDAARLIASALEKTGGVEDADAFRAALKAAEFESVRGAFKFGPNNHPIQDIYVREVIKEGDVLTNKIVGVGLKDHADAYASECSM</sequence>
<keyword evidence="2 4" id="KW-0732">Signal</keyword>
<dbReference type="OrthoDB" id="435355at2"/>
<dbReference type="SUPFAM" id="SSF53822">
    <property type="entry name" value="Periplasmic binding protein-like I"/>
    <property type="match status" value="1"/>
</dbReference>
<evidence type="ECO:0000259" key="5">
    <source>
        <dbReference type="Pfam" id="PF13458"/>
    </source>
</evidence>
<dbReference type="Pfam" id="PF13458">
    <property type="entry name" value="Peripla_BP_6"/>
    <property type="match status" value="1"/>
</dbReference>
<dbReference type="InterPro" id="IPR051010">
    <property type="entry name" value="BCAA_transport"/>
</dbReference>
<proteinExistence type="inferred from homology"/>